<accession>Q1K4F6</accession>
<feature type="transmembrane region" description="Helical" evidence="1">
    <location>
        <begin position="239"/>
        <end position="262"/>
    </location>
</feature>
<feature type="transmembrane region" description="Helical" evidence="1">
    <location>
        <begin position="69"/>
        <end position="87"/>
    </location>
</feature>
<keyword evidence="1" id="KW-0812">Transmembrane</keyword>
<feature type="transmembrane region" description="Helical" evidence="1">
    <location>
        <begin position="186"/>
        <end position="210"/>
    </location>
</feature>
<reference evidence="2" key="1">
    <citation type="submission" date="2006-05" db="EMBL/GenBank/DDBJ databases">
        <title>Annotation of the draft genome assembly of Desulfuromonas acetoxidans DSM 684.</title>
        <authorList>
            <consortium name="US DOE Joint Genome Institute (JGI-ORNL)"/>
            <person name="Larimer F."/>
            <person name="Land M."/>
            <person name="Hauser L."/>
        </authorList>
    </citation>
    <scope>NUCLEOTIDE SEQUENCE [LARGE SCALE GENOMIC DNA]</scope>
    <source>
        <strain evidence="2">DSM 684</strain>
    </source>
</reference>
<keyword evidence="1" id="KW-0472">Membrane</keyword>
<evidence type="ECO:0000313" key="2">
    <source>
        <dbReference type="EMBL" id="EAT17147.1"/>
    </source>
</evidence>
<dbReference type="OrthoDB" id="9765721at2"/>
<feature type="transmembrane region" description="Helical" evidence="1">
    <location>
        <begin position="283"/>
        <end position="305"/>
    </location>
</feature>
<keyword evidence="3" id="KW-1185">Reference proteome</keyword>
<protein>
    <recommendedName>
        <fullName evidence="4">DUF898 domain-containing protein</fullName>
    </recommendedName>
</protein>
<evidence type="ECO:0008006" key="4">
    <source>
        <dbReference type="Google" id="ProtNLM"/>
    </source>
</evidence>
<organism evidence="2 3">
    <name type="scientific">Desulfuromonas acetoxidans (strain DSM 684 / 11070)</name>
    <dbReference type="NCBI Taxonomy" id="281689"/>
    <lineage>
        <taxon>Bacteria</taxon>
        <taxon>Pseudomonadati</taxon>
        <taxon>Thermodesulfobacteriota</taxon>
        <taxon>Desulfuromonadia</taxon>
        <taxon>Desulfuromonadales</taxon>
        <taxon>Desulfuromonadaceae</taxon>
        <taxon>Desulfuromonas</taxon>
    </lineage>
</organism>
<feature type="transmembrane region" description="Helical" evidence="1">
    <location>
        <begin position="330"/>
        <end position="352"/>
    </location>
</feature>
<reference evidence="2" key="2">
    <citation type="submission" date="2006-05" db="EMBL/GenBank/DDBJ databases">
        <title>Sequencing of the draft genome and assembly of Desulfuromonas acetoxidans DSM 684.</title>
        <authorList>
            <consortium name="US DOE Joint Genome Institute (JGI-PGF)"/>
            <person name="Copeland A."/>
            <person name="Lucas S."/>
            <person name="Lapidus A."/>
            <person name="Barry K."/>
            <person name="Detter J.C."/>
            <person name="Glavina del Rio T."/>
            <person name="Hammon N."/>
            <person name="Israni S."/>
            <person name="Dalin E."/>
            <person name="Tice H."/>
            <person name="Bruce D."/>
            <person name="Pitluck S."/>
            <person name="Richardson P."/>
        </authorList>
    </citation>
    <scope>NUCLEOTIDE SEQUENCE [LARGE SCALE GENOMIC DNA]</scope>
    <source>
        <strain evidence="2">DSM 684</strain>
    </source>
</reference>
<sequence length="401" mass="45267">MPTIRCPECSYSKDTAPSIIPTGCYLITCPVCGHSFPPHQPEKPSEKPLSNTPEIREIPFTFHGKSGEYFGIWIVNTLLKVLTLGFYSPWAKVRKRRYLYGNTQLENHPFDYIADPWVLFRGFLIGVALFVSYTVLNQLNPLLALPLTLAFFIAMPWLIVRSRMFNNRNTSHRNLRFSFAPNYREAYMTFALLPILTTATLGLAAPYVLYRQKRFLMENNQFGRTPFCFEATVGDYYQVFLRLLGLGILTLMIVTAAGYAGVVYLAPATGLSPLLSGVGRSEIFAVSFMLVFFLFSMASSLYLYVRLNNLNWNRTHLDGHYFNSTLSVRAMAWIFLSNLIAISLSAGLLIPWATVRLARYRVENLSLVAHGSLDHFLAGKDEEVSAIGEEIGDIFDVEIGL</sequence>
<gene>
    <name evidence="2" type="ORF">Dace_3013</name>
</gene>
<evidence type="ECO:0000256" key="1">
    <source>
        <dbReference type="SAM" id="Phobius"/>
    </source>
</evidence>
<proteinExistence type="predicted"/>
<keyword evidence="1" id="KW-1133">Transmembrane helix</keyword>
<dbReference type="AlphaFoldDB" id="Q1K4F6"/>
<evidence type="ECO:0000313" key="3">
    <source>
        <dbReference type="Proteomes" id="UP000005695"/>
    </source>
</evidence>
<feature type="transmembrane region" description="Helical" evidence="1">
    <location>
        <begin position="118"/>
        <end position="136"/>
    </location>
</feature>
<dbReference type="Proteomes" id="UP000005695">
    <property type="component" value="Unassembled WGS sequence"/>
</dbReference>
<dbReference type="EMBL" id="AAEW02000001">
    <property type="protein sequence ID" value="EAT17147.1"/>
    <property type="molecule type" value="Genomic_DNA"/>
</dbReference>
<dbReference type="RefSeq" id="WP_005997332.1">
    <property type="nucleotide sequence ID" value="NZ_AAEW02000001.1"/>
</dbReference>
<feature type="transmembrane region" description="Helical" evidence="1">
    <location>
        <begin position="142"/>
        <end position="160"/>
    </location>
</feature>
<dbReference type="Pfam" id="PF05987">
    <property type="entry name" value="DUF898"/>
    <property type="match status" value="1"/>
</dbReference>
<dbReference type="InterPro" id="IPR010295">
    <property type="entry name" value="DUF898"/>
</dbReference>
<comment type="caution">
    <text evidence="2">The sequence shown here is derived from an EMBL/GenBank/DDBJ whole genome shotgun (WGS) entry which is preliminary data.</text>
</comment>
<name>Q1K4F6_DESA6</name>